<sequence>MKNMKITKGFSALLVTALVTTIAVVTPSAAQANTTCTKEVFAPSTGGSDVKYQKCTGTDWQGSKYEIRMPSKFNGMMYLYSHGIRGNHNMPKVPVIRPNGYVVDMSPEVAPGRTANDQQLMAEELLKQGYAVAGSGVSTQGWSVPEAVDANLALIIEAREKFPKIKKIVSWGDSLGGHISQSLSEQYDVIDAVANLHMAGSADSQYTYANDFLWMFKTFFDPTIKGNGYSSGTTGYMEYMGDITKVLTAFGTIQAAIGANPLAPAWPASSTAPAALKGIPVRSAVLLVGLLAGVPVQSNTYDASSGPAGPLETSFGLAISPALGVFENAFTALALALIGNYDAELRCGGTIFDNTTTDYAARLGDNGDVYAAGLSGKTATAGMLAYLNKLNPAAPRVKGNPAAINCIKNEQANYTGAVTVPTITISQTADQVTPAGFIQNFKELYASNVAAGTAKPGNLLNIWNKPPDTYTKFDAAGKPITPAVPTTGTSHFMYTNKDLLIIAKMLATAGKTGKLPSVASAKAAFKKNPNIFIDPDYKPELMFADRK</sequence>
<organism evidence="2 3">
    <name type="scientific">Candidatus Planktophila limnetica</name>
    <dbReference type="NCBI Taxonomy" id="573600"/>
    <lineage>
        <taxon>Bacteria</taxon>
        <taxon>Bacillati</taxon>
        <taxon>Actinomycetota</taxon>
        <taxon>Actinomycetes</taxon>
        <taxon>Candidatus Nanopelagicales</taxon>
        <taxon>Candidatus Nanopelagicaceae</taxon>
        <taxon>Candidatus Planktophila</taxon>
    </lineage>
</organism>
<keyword evidence="1" id="KW-0732">Signal</keyword>
<dbReference type="KEGG" id="plim:PHILAsVB114_01420"/>
<dbReference type="AlphaFoldDB" id="A0A249LEG7"/>
<evidence type="ECO:0000313" key="2">
    <source>
        <dbReference type="EMBL" id="ASY27339.1"/>
    </source>
</evidence>
<accession>A0A249LEG7</accession>
<dbReference type="InterPro" id="IPR029058">
    <property type="entry name" value="AB_hydrolase_fold"/>
</dbReference>
<evidence type="ECO:0000256" key="1">
    <source>
        <dbReference type="SAM" id="SignalP"/>
    </source>
</evidence>
<protein>
    <recommendedName>
        <fullName evidence="4">Pimeloyl-ACP methyl ester carboxylesterase</fullName>
    </recommendedName>
</protein>
<reference evidence="2 3" key="1">
    <citation type="submission" date="2016-07" db="EMBL/GenBank/DDBJ databases">
        <title>High microdiversification within the ubiquitous acI lineage of Actinobacteria.</title>
        <authorList>
            <person name="Neuenschwander S.M."/>
            <person name="Salcher M."/>
            <person name="Ghai R."/>
            <person name="Pernthaler J."/>
        </authorList>
    </citation>
    <scope>NUCLEOTIDE SEQUENCE [LARGE SCALE GENOMIC DNA]</scope>
    <source>
        <strain evidence="2">MMS-VB-114</strain>
    </source>
</reference>
<dbReference type="EMBL" id="CP016782">
    <property type="protein sequence ID" value="ASY27339.1"/>
    <property type="molecule type" value="Genomic_DNA"/>
</dbReference>
<dbReference type="OrthoDB" id="7197847at2"/>
<evidence type="ECO:0000313" key="3">
    <source>
        <dbReference type="Proteomes" id="UP000217221"/>
    </source>
</evidence>
<keyword evidence="3" id="KW-1185">Reference proteome</keyword>
<dbReference type="SUPFAM" id="SSF53474">
    <property type="entry name" value="alpha/beta-Hydrolases"/>
    <property type="match status" value="1"/>
</dbReference>
<feature type="chain" id="PRO_5013236118" description="Pimeloyl-ACP methyl ester carboxylesterase" evidence="1">
    <location>
        <begin position="33"/>
        <end position="547"/>
    </location>
</feature>
<proteinExistence type="predicted"/>
<dbReference type="Proteomes" id="UP000217221">
    <property type="component" value="Chromosome"/>
</dbReference>
<name>A0A249LEG7_9ACTN</name>
<gene>
    <name evidence="2" type="ORF">PHILAsVB114_01420</name>
</gene>
<feature type="signal peptide" evidence="1">
    <location>
        <begin position="1"/>
        <end position="32"/>
    </location>
</feature>
<dbReference type="RefSeq" id="WP_095697631.1">
    <property type="nucleotide sequence ID" value="NZ_CP016782.1"/>
</dbReference>
<evidence type="ECO:0008006" key="4">
    <source>
        <dbReference type="Google" id="ProtNLM"/>
    </source>
</evidence>
<dbReference type="Gene3D" id="3.40.50.1820">
    <property type="entry name" value="alpha/beta hydrolase"/>
    <property type="match status" value="1"/>
</dbReference>